<reference evidence="1 2" key="1">
    <citation type="submission" date="2015-05" db="EMBL/GenBank/DDBJ databases">
        <title>Evolution of Trichinella species and genotypes.</title>
        <authorList>
            <person name="Korhonen P.K."/>
            <person name="Edoardo P."/>
            <person name="Giuseppe L.R."/>
            <person name="Gasser R.B."/>
        </authorList>
    </citation>
    <scope>NUCLEOTIDE SEQUENCE [LARGE SCALE GENOMIC DNA]</scope>
    <source>
        <strain evidence="1">ISS10</strain>
    </source>
</reference>
<dbReference type="Proteomes" id="UP000054721">
    <property type="component" value="Unassembled WGS sequence"/>
</dbReference>
<evidence type="ECO:0000313" key="2">
    <source>
        <dbReference type="Proteomes" id="UP000054721"/>
    </source>
</evidence>
<feature type="non-terminal residue" evidence="1">
    <location>
        <position position="1"/>
    </location>
</feature>
<dbReference type="EMBL" id="JYDW01002833">
    <property type="protein sequence ID" value="KRZ46574.1"/>
    <property type="molecule type" value="Genomic_DNA"/>
</dbReference>
<dbReference type="OrthoDB" id="10058156at2759"/>
<evidence type="ECO:0000313" key="1">
    <source>
        <dbReference type="EMBL" id="KRZ46574.1"/>
    </source>
</evidence>
<name>A0A0V1KHR1_9BILA</name>
<dbReference type="AlphaFoldDB" id="A0A0V1KHR1"/>
<feature type="non-terminal residue" evidence="1">
    <location>
        <position position="39"/>
    </location>
</feature>
<organism evidence="1 2">
    <name type="scientific">Trichinella nativa</name>
    <dbReference type="NCBI Taxonomy" id="6335"/>
    <lineage>
        <taxon>Eukaryota</taxon>
        <taxon>Metazoa</taxon>
        <taxon>Ecdysozoa</taxon>
        <taxon>Nematoda</taxon>
        <taxon>Enoplea</taxon>
        <taxon>Dorylaimia</taxon>
        <taxon>Trichinellida</taxon>
        <taxon>Trichinellidae</taxon>
        <taxon>Trichinella</taxon>
    </lineage>
</organism>
<gene>
    <name evidence="1" type="ORF">T02_456</name>
</gene>
<dbReference type="STRING" id="6335.A0A0V1KHR1"/>
<accession>A0A0V1KHR1</accession>
<comment type="caution">
    <text evidence="1">The sequence shown here is derived from an EMBL/GenBank/DDBJ whole genome shotgun (WGS) entry which is preliminary data.</text>
</comment>
<sequence length="39" mass="4880">LLDRTKPDLNTKRDIQIWKQKMYQDRMSKIREFRIGEEV</sequence>
<protein>
    <submittedName>
        <fullName evidence="1">Uncharacterized protein</fullName>
    </submittedName>
</protein>
<proteinExistence type="predicted"/>
<keyword evidence="2" id="KW-1185">Reference proteome</keyword>